<organism evidence="4 5">
    <name type="scientific">Xylanibacillus composti</name>
    <dbReference type="NCBI Taxonomy" id="1572762"/>
    <lineage>
        <taxon>Bacteria</taxon>
        <taxon>Bacillati</taxon>
        <taxon>Bacillota</taxon>
        <taxon>Bacilli</taxon>
        <taxon>Bacillales</taxon>
        <taxon>Paenibacillaceae</taxon>
        <taxon>Xylanibacillus</taxon>
    </lineage>
</organism>
<dbReference type="HAMAP" id="MF_01805">
    <property type="entry name" value="ScpA"/>
    <property type="match status" value="1"/>
</dbReference>
<dbReference type="PANTHER" id="PTHR33969:SF2">
    <property type="entry name" value="SEGREGATION AND CONDENSATION PROTEIN A"/>
    <property type="match status" value="1"/>
</dbReference>
<dbReference type="Proteomes" id="UP000677918">
    <property type="component" value="Unassembled WGS sequence"/>
</dbReference>
<protein>
    <recommendedName>
        <fullName evidence="2 3">Segregation and condensation protein A</fullName>
    </recommendedName>
</protein>
<keyword evidence="3" id="KW-0963">Cytoplasm</keyword>
<dbReference type="InterPro" id="IPR003768">
    <property type="entry name" value="ScpA"/>
</dbReference>
<dbReference type="PANTHER" id="PTHR33969">
    <property type="entry name" value="SEGREGATION AND CONDENSATION PROTEIN A"/>
    <property type="match status" value="1"/>
</dbReference>
<comment type="caution">
    <text evidence="4">The sequence shown here is derived from an EMBL/GenBank/DDBJ whole genome shotgun (WGS) entry which is preliminary data.</text>
</comment>
<evidence type="ECO:0000313" key="5">
    <source>
        <dbReference type="Proteomes" id="UP000677918"/>
    </source>
</evidence>
<dbReference type="RefSeq" id="WP_213412186.1">
    <property type="nucleotide sequence ID" value="NZ_BOVK01000027.1"/>
</dbReference>
<sequence length="259" mass="30034">MSVKYKLEIFEGPLDLLLHLIDKNEIDIHDIPIAQITEQYMEYVQTMQQLELELASEFLVMAATLLSIKSKMLLPKPPKIEIDGFEDEEENDPREELVMKLIEYRKYKSMAEQLRDMELARSLIYSREPQDLTPFLPETADNPLKGVHLADLMLAFRRTLKRLSSRNRVARIRRDEISVKDRITEIVRLLEASRESVLFSSLFAADRSREEMVVTFLAILELMKMKQISCQQSGLFDDIVIQYKGEGVGNGISTDEIDY</sequence>
<dbReference type="Pfam" id="PF02616">
    <property type="entry name" value="SMC_ScpA"/>
    <property type="match status" value="1"/>
</dbReference>
<proteinExistence type="inferred from homology"/>
<dbReference type="EMBL" id="BOVK01000027">
    <property type="protein sequence ID" value="GIQ69385.1"/>
    <property type="molecule type" value="Genomic_DNA"/>
</dbReference>
<keyword evidence="3" id="KW-0132">Cell division</keyword>
<keyword evidence="1 3" id="KW-0159">Chromosome partition</keyword>
<dbReference type="InterPro" id="IPR023093">
    <property type="entry name" value="ScpA-like_C"/>
</dbReference>
<dbReference type="GO" id="GO:0007059">
    <property type="term" value="P:chromosome segregation"/>
    <property type="evidence" value="ECO:0007669"/>
    <property type="project" value="UniProtKB-UniRule"/>
</dbReference>
<gene>
    <name evidence="3 4" type="primary">scpA</name>
    <name evidence="4" type="ORF">XYCOK13_22090</name>
</gene>
<comment type="subcellular location">
    <subcellularLocation>
        <location evidence="3">Cytoplasm</location>
    </subcellularLocation>
    <text evidence="3">Associated with two foci at the outer edges of the nucleoid region in young cells, and at four foci within both cell halves in older cells.</text>
</comment>
<keyword evidence="5" id="KW-1185">Reference proteome</keyword>
<evidence type="ECO:0000313" key="4">
    <source>
        <dbReference type="EMBL" id="GIQ69385.1"/>
    </source>
</evidence>
<reference evidence="4" key="1">
    <citation type="submission" date="2021-04" db="EMBL/GenBank/DDBJ databases">
        <title>Draft genome sequence of Xylanibacillus composti strain K13.</title>
        <authorList>
            <person name="Uke A."/>
            <person name="Chhe C."/>
            <person name="Baramee S."/>
            <person name="Kosugi A."/>
        </authorList>
    </citation>
    <scope>NUCLEOTIDE SEQUENCE</scope>
    <source>
        <strain evidence="4">K13</strain>
    </source>
</reference>
<comment type="function">
    <text evidence="3">Participates in chromosomal partition during cell division. May act via the formation of a condensin-like complex containing Smc and ScpB that pull DNA away from mid-cell into both cell halves.</text>
</comment>
<comment type="subunit">
    <text evidence="3">Component of a cohesin-like complex composed of ScpA, ScpB and the Smc homodimer, in which ScpA and ScpB bind to the head domain of Smc. The presence of the three proteins is required for the association of the complex with DNA.</text>
</comment>
<evidence type="ECO:0000256" key="2">
    <source>
        <dbReference type="ARBA" id="ARBA00044777"/>
    </source>
</evidence>
<name>A0A8J4H4B0_9BACL</name>
<evidence type="ECO:0000256" key="1">
    <source>
        <dbReference type="ARBA" id="ARBA00022829"/>
    </source>
</evidence>
<dbReference type="Gene3D" id="6.10.250.2410">
    <property type="match status" value="1"/>
</dbReference>
<dbReference type="GO" id="GO:0051301">
    <property type="term" value="P:cell division"/>
    <property type="evidence" value="ECO:0007669"/>
    <property type="project" value="UniProtKB-KW"/>
</dbReference>
<dbReference type="AlphaFoldDB" id="A0A8J4H4B0"/>
<dbReference type="Gene3D" id="1.10.10.580">
    <property type="entry name" value="Structural maintenance of chromosome 1. Chain E"/>
    <property type="match status" value="1"/>
</dbReference>
<evidence type="ECO:0000256" key="3">
    <source>
        <dbReference type="HAMAP-Rule" id="MF_01805"/>
    </source>
</evidence>
<accession>A0A8J4H4B0</accession>
<dbReference type="GO" id="GO:0006260">
    <property type="term" value="P:DNA replication"/>
    <property type="evidence" value="ECO:0007669"/>
    <property type="project" value="UniProtKB-UniRule"/>
</dbReference>
<dbReference type="GO" id="GO:0005737">
    <property type="term" value="C:cytoplasm"/>
    <property type="evidence" value="ECO:0007669"/>
    <property type="project" value="UniProtKB-SubCell"/>
</dbReference>
<keyword evidence="3" id="KW-0131">Cell cycle</keyword>
<comment type="similarity">
    <text evidence="3">Belongs to the ScpA family.</text>
</comment>